<dbReference type="Gene3D" id="1.10.260.40">
    <property type="entry name" value="lambda repressor-like DNA-binding domains"/>
    <property type="match status" value="1"/>
</dbReference>
<dbReference type="InterPro" id="IPR013430">
    <property type="entry name" value="Toxin_antidote_HigA"/>
</dbReference>
<dbReference type="Pfam" id="PF06114">
    <property type="entry name" value="Peptidase_M78"/>
    <property type="match status" value="1"/>
</dbReference>
<evidence type="ECO:0000256" key="1">
    <source>
        <dbReference type="ARBA" id="ARBA00007227"/>
    </source>
</evidence>
<dbReference type="RefSeq" id="WP_263846341.1">
    <property type="nucleotide sequence ID" value="NZ_JALIEB010000029.1"/>
</dbReference>
<feature type="domain" description="HTH cro/C1-type" evidence="3">
    <location>
        <begin position="21"/>
        <end position="75"/>
    </location>
</feature>
<comment type="similarity">
    <text evidence="1">Belongs to the short-chain fatty acyl-CoA assimilation regulator (ScfR) family.</text>
</comment>
<keyword evidence="2" id="KW-0238">DNA-binding</keyword>
<name>A0ABT3BLT5_9RHOB</name>
<evidence type="ECO:0000259" key="3">
    <source>
        <dbReference type="PROSITE" id="PS50943"/>
    </source>
</evidence>
<dbReference type="EMBL" id="JALIEB010000029">
    <property type="protein sequence ID" value="MCV3274139.1"/>
    <property type="molecule type" value="Genomic_DNA"/>
</dbReference>
<evidence type="ECO:0000313" key="4">
    <source>
        <dbReference type="EMBL" id="MCV3274139.1"/>
    </source>
</evidence>
<reference evidence="4 5" key="1">
    <citation type="submission" date="2022-04" db="EMBL/GenBank/DDBJ databases">
        <title>Roseobacter sp. WL0113 is a bacterium isolated from neritic sediment.</title>
        <authorList>
            <person name="Wang L."/>
            <person name="He W."/>
            <person name="Zhang D.-F."/>
        </authorList>
    </citation>
    <scope>NUCLEOTIDE SEQUENCE [LARGE SCALE GENOMIC DNA]</scope>
    <source>
        <strain evidence="4 5">WL0113</strain>
    </source>
</reference>
<gene>
    <name evidence="4" type="ORF">MUB52_22120</name>
</gene>
<dbReference type="InterPro" id="IPR001387">
    <property type="entry name" value="Cro/C1-type_HTH"/>
</dbReference>
<dbReference type="InterPro" id="IPR010982">
    <property type="entry name" value="Lambda_DNA-bd_dom_sf"/>
</dbReference>
<dbReference type="PROSITE" id="PS50943">
    <property type="entry name" value="HTH_CROC1"/>
    <property type="match status" value="1"/>
</dbReference>
<organism evidence="4 5">
    <name type="scientific">Roseobacter sinensis</name>
    <dbReference type="NCBI Taxonomy" id="2931391"/>
    <lineage>
        <taxon>Bacteria</taxon>
        <taxon>Pseudomonadati</taxon>
        <taxon>Pseudomonadota</taxon>
        <taxon>Alphaproteobacteria</taxon>
        <taxon>Rhodobacterales</taxon>
        <taxon>Roseobacteraceae</taxon>
        <taxon>Roseobacter</taxon>
    </lineage>
</organism>
<sequence>MTDRFTEFRPDYTPRLPGDYLRRFLDERGIKIVDFARRTGRPTKAISEIISGKVSITPETAIQFERVLGEGAGFWLALEAKHQLSLARSKEVQAASSKKAMDWAKQFPVTQMLKLGLLDKKPDPSELVDHILRAFGVSSISAWEQHWQQRLDLSRFKQQNHNGIDPLGVAIWLRAAEITANLIETEPYSEATFRSTLPRLRDLSKQPWRKISNELISLCASAGVAVAMVPSVPRTGLRGAAYWATKDKAVIVVSDRLGYEANVWFAFFHECCHILEHSKKSVFIDKDNNGTAGRDIEAEADRFSAETIIPGSIVSDFKATFGSKVPRFSSKSLTHFASQHDIDPGLLLVRLQREEVISYKTQLTKIKRRITFNANGRMSV</sequence>
<dbReference type="Pfam" id="PF01381">
    <property type="entry name" value="HTH_3"/>
    <property type="match status" value="1"/>
</dbReference>
<dbReference type="InterPro" id="IPR010359">
    <property type="entry name" value="IrrE_HExxH"/>
</dbReference>
<accession>A0ABT3BLT5</accession>
<dbReference type="SUPFAM" id="SSF47413">
    <property type="entry name" value="lambda repressor-like DNA-binding domains"/>
    <property type="match status" value="1"/>
</dbReference>
<protein>
    <submittedName>
        <fullName evidence="4">ImmA/IrrE family metallo-endopeptidase</fullName>
    </submittedName>
</protein>
<evidence type="ECO:0000313" key="5">
    <source>
        <dbReference type="Proteomes" id="UP001208690"/>
    </source>
</evidence>
<dbReference type="CDD" id="cd00093">
    <property type="entry name" value="HTH_XRE"/>
    <property type="match status" value="1"/>
</dbReference>
<dbReference type="PANTHER" id="PTHR36924">
    <property type="entry name" value="ANTITOXIN HIGA-1"/>
    <property type="match status" value="1"/>
</dbReference>
<keyword evidence="5" id="KW-1185">Reference proteome</keyword>
<dbReference type="SMART" id="SM00530">
    <property type="entry name" value="HTH_XRE"/>
    <property type="match status" value="1"/>
</dbReference>
<dbReference type="Proteomes" id="UP001208690">
    <property type="component" value="Unassembled WGS sequence"/>
</dbReference>
<evidence type="ECO:0000256" key="2">
    <source>
        <dbReference type="ARBA" id="ARBA00023125"/>
    </source>
</evidence>
<proteinExistence type="inferred from homology"/>
<dbReference type="PANTHER" id="PTHR36924:SF1">
    <property type="entry name" value="ANTITOXIN HIGA-1"/>
    <property type="match status" value="1"/>
</dbReference>
<comment type="caution">
    <text evidence="4">The sequence shown here is derived from an EMBL/GenBank/DDBJ whole genome shotgun (WGS) entry which is preliminary data.</text>
</comment>